<evidence type="ECO:0000256" key="5">
    <source>
        <dbReference type="ARBA" id="ARBA00016185"/>
    </source>
</evidence>
<dbReference type="GO" id="GO:0015420">
    <property type="term" value="F:ABC-type vitamin B12 transporter activity"/>
    <property type="evidence" value="ECO:0007669"/>
    <property type="project" value="UniProtKB-UniRule"/>
</dbReference>
<evidence type="ECO:0000256" key="3">
    <source>
        <dbReference type="ARBA" id="ARBA00004953"/>
    </source>
</evidence>
<comment type="pathway">
    <text evidence="3 11">Cofactor biosynthesis; adenosylcobalamin biosynthesis.</text>
</comment>
<keyword evidence="9 11" id="KW-1133">Transmembrane helix</keyword>
<keyword evidence="12" id="KW-0436">Ligase</keyword>
<comment type="caution">
    <text evidence="11">Lacks conserved residue(s) required for the propagation of feature annotation.</text>
</comment>
<evidence type="ECO:0000256" key="10">
    <source>
        <dbReference type="ARBA" id="ARBA00023136"/>
    </source>
</evidence>
<name>A0A401HQ81_9EURY</name>
<comment type="similarity">
    <text evidence="4 11">Belongs to the CobD/CbiB family.</text>
</comment>
<proteinExistence type="inferred from homology"/>
<dbReference type="OrthoDB" id="46105at2157"/>
<keyword evidence="10 11" id="KW-0472">Membrane</keyword>
<dbReference type="UniPathway" id="UPA00148"/>
<evidence type="ECO:0000256" key="11">
    <source>
        <dbReference type="HAMAP-Rule" id="MF_00024"/>
    </source>
</evidence>
<evidence type="ECO:0000256" key="4">
    <source>
        <dbReference type="ARBA" id="ARBA00006263"/>
    </source>
</evidence>
<evidence type="ECO:0000313" key="12">
    <source>
        <dbReference type="EMBL" id="GBF36370.1"/>
    </source>
</evidence>
<reference evidence="12 13" key="1">
    <citation type="journal article" date="2019" name="Int. J. Syst. Evol. Microbiol.">
        <title>Methanofervidicoccus abyssi gen. nov., sp. nov., a hydrogenotrophic methanogen, isolated from a hydrothermal vent chimney in the Mid-Cayman Spreading Center, the Caribbean Sea.</title>
        <authorList>
            <person name="Sakai S."/>
            <person name="Takaki Y."/>
            <person name="Miyazaki M."/>
            <person name="Ogawara M."/>
            <person name="Yanagawa K."/>
            <person name="Miyazaki J."/>
            <person name="Takai K."/>
        </authorList>
    </citation>
    <scope>NUCLEOTIDE SEQUENCE [LARGE SCALE GENOMIC DNA]</scope>
    <source>
        <strain evidence="12 13">HHB</strain>
    </source>
</reference>
<keyword evidence="6 11" id="KW-1003">Cell membrane</keyword>
<dbReference type="RefSeq" id="WP_131007152.1">
    <property type="nucleotide sequence ID" value="NZ_BFAX01000003.1"/>
</dbReference>
<feature type="transmembrane region" description="Helical" evidence="11">
    <location>
        <begin position="53"/>
        <end position="78"/>
    </location>
</feature>
<feature type="transmembrane region" description="Helical" evidence="11">
    <location>
        <begin position="214"/>
        <end position="238"/>
    </location>
</feature>
<dbReference type="PANTHER" id="PTHR34308">
    <property type="entry name" value="COBALAMIN BIOSYNTHESIS PROTEIN CBIB"/>
    <property type="match status" value="1"/>
</dbReference>
<dbReference type="Proteomes" id="UP000290527">
    <property type="component" value="Unassembled WGS sequence"/>
</dbReference>
<dbReference type="NCBIfam" id="TIGR00380">
    <property type="entry name" value="cobal_cbiB"/>
    <property type="match status" value="1"/>
</dbReference>
<dbReference type="PANTHER" id="PTHR34308:SF1">
    <property type="entry name" value="COBALAMIN BIOSYNTHESIS PROTEIN CBIB"/>
    <property type="match status" value="1"/>
</dbReference>
<dbReference type="GO" id="GO:0048472">
    <property type="term" value="F:threonine-phosphate decarboxylase activity"/>
    <property type="evidence" value="ECO:0007669"/>
    <property type="project" value="InterPro"/>
</dbReference>
<dbReference type="GO" id="GO:0009236">
    <property type="term" value="P:cobalamin biosynthetic process"/>
    <property type="evidence" value="ECO:0007669"/>
    <property type="project" value="UniProtKB-UniRule"/>
</dbReference>
<comment type="function">
    <text evidence="1 11">Converts cobyric acid to cobinamide by the addition of aminopropanol on the F carboxylic group.</text>
</comment>
<feature type="transmembrane region" description="Helical" evidence="11">
    <location>
        <begin position="250"/>
        <end position="267"/>
    </location>
</feature>
<dbReference type="HAMAP" id="MF_00024">
    <property type="entry name" value="CobD_CbiB"/>
    <property type="match status" value="1"/>
</dbReference>
<dbReference type="GO" id="GO:0005886">
    <property type="term" value="C:plasma membrane"/>
    <property type="evidence" value="ECO:0007669"/>
    <property type="project" value="UniProtKB-SubCell"/>
</dbReference>
<dbReference type="EMBL" id="BFAX01000003">
    <property type="protein sequence ID" value="GBF36370.1"/>
    <property type="molecule type" value="Genomic_DNA"/>
</dbReference>
<sequence length="309" mass="34593">MLNPLILWGSIVVDRILGELPERIHPVVWIGKLIYFLEDIFRSTYSRNKVRDLFFGSLTTLITLTVVFLASYVLEAFISRLPEILQYLLYPFIFSTTIGYKSLLDFSRKPIDCVKEGDIEGARKCLQCIVSRDTSKLDIEHILSASVESLSENITDSIIAPLIYGALFGLPGAFLYRAVNTLDAMIGYRNEKYEYYGKLAARLDDILNIIPSRIAGLLLVITSPLYGGSIKGALYGFFREGSKTPSPNSGYTMATIANSLGIILEKIGYYRLGRGNIDIKKAYDSLKAVDIVVISFLVVYTLLYLFIAN</sequence>
<evidence type="ECO:0000256" key="8">
    <source>
        <dbReference type="ARBA" id="ARBA00022692"/>
    </source>
</evidence>
<organism evidence="12 13">
    <name type="scientific">Methanofervidicoccus abyssi</name>
    <dbReference type="NCBI Taxonomy" id="2082189"/>
    <lineage>
        <taxon>Archaea</taxon>
        <taxon>Methanobacteriati</taxon>
        <taxon>Methanobacteriota</taxon>
        <taxon>Methanomada group</taxon>
        <taxon>Methanococci</taxon>
        <taxon>Methanococcales</taxon>
        <taxon>Methanofervidicoccus</taxon>
    </lineage>
</organism>
<evidence type="ECO:0000256" key="6">
    <source>
        <dbReference type="ARBA" id="ARBA00022475"/>
    </source>
</evidence>
<keyword evidence="7 11" id="KW-0169">Cobalamin biosynthesis</keyword>
<feature type="transmembrane region" description="Helical" evidence="11">
    <location>
        <begin position="288"/>
        <end position="307"/>
    </location>
</feature>
<keyword evidence="13" id="KW-1185">Reference proteome</keyword>
<keyword evidence="8 11" id="KW-0812">Transmembrane</keyword>
<comment type="subcellular location">
    <subcellularLocation>
        <location evidence="2 11">Cell membrane</location>
        <topology evidence="2 11">Multi-pass membrane protein</topology>
    </subcellularLocation>
</comment>
<accession>A0A401HQ81</accession>
<dbReference type="NCBIfam" id="NF002281">
    <property type="entry name" value="PRK01209.2-5"/>
    <property type="match status" value="1"/>
</dbReference>
<evidence type="ECO:0000256" key="7">
    <source>
        <dbReference type="ARBA" id="ARBA00022573"/>
    </source>
</evidence>
<dbReference type="AlphaFoldDB" id="A0A401HQ81"/>
<dbReference type="GO" id="GO:0016874">
    <property type="term" value="F:ligase activity"/>
    <property type="evidence" value="ECO:0007669"/>
    <property type="project" value="UniProtKB-KW"/>
</dbReference>
<evidence type="ECO:0000256" key="9">
    <source>
        <dbReference type="ARBA" id="ARBA00022989"/>
    </source>
</evidence>
<evidence type="ECO:0000256" key="2">
    <source>
        <dbReference type="ARBA" id="ARBA00004651"/>
    </source>
</evidence>
<dbReference type="InterPro" id="IPR004485">
    <property type="entry name" value="Cobalamin_biosynth_CobD/CbiB"/>
</dbReference>
<comment type="caution">
    <text evidence="12">The sequence shown here is derived from an EMBL/GenBank/DDBJ whole genome shotgun (WGS) entry which is preliminary data.</text>
</comment>
<dbReference type="Pfam" id="PF03186">
    <property type="entry name" value="CobD_Cbib"/>
    <property type="match status" value="1"/>
</dbReference>
<protein>
    <recommendedName>
        <fullName evidence="5 11">Probable cobalamin biosynthesis protein CobD</fullName>
    </recommendedName>
</protein>
<evidence type="ECO:0000313" key="13">
    <source>
        <dbReference type="Proteomes" id="UP000290527"/>
    </source>
</evidence>
<evidence type="ECO:0000256" key="1">
    <source>
        <dbReference type="ARBA" id="ARBA00003384"/>
    </source>
</evidence>
<gene>
    <name evidence="11" type="primary">cobD</name>
    <name evidence="12" type="ORF">MHHB_P0600</name>
</gene>